<reference evidence="2 3" key="1">
    <citation type="submission" date="2024-01" db="EMBL/GenBank/DDBJ databases">
        <title>The genomes of 5 underutilized Papilionoideae crops provide insights into root nodulation and disease resistanc.</title>
        <authorList>
            <person name="Yuan L."/>
        </authorList>
    </citation>
    <scope>NUCLEOTIDE SEQUENCE [LARGE SCALE GENOMIC DNA]</scope>
    <source>
        <strain evidence="2">ZHUSHIDOU_FW_LH</strain>
        <tissue evidence="2">Leaf</tissue>
    </source>
</reference>
<feature type="compositionally biased region" description="Low complexity" evidence="1">
    <location>
        <begin position="205"/>
        <end position="215"/>
    </location>
</feature>
<organism evidence="2 3">
    <name type="scientific">Crotalaria pallida</name>
    <name type="common">Smooth rattlebox</name>
    <name type="synonym">Crotalaria striata</name>
    <dbReference type="NCBI Taxonomy" id="3830"/>
    <lineage>
        <taxon>Eukaryota</taxon>
        <taxon>Viridiplantae</taxon>
        <taxon>Streptophyta</taxon>
        <taxon>Embryophyta</taxon>
        <taxon>Tracheophyta</taxon>
        <taxon>Spermatophyta</taxon>
        <taxon>Magnoliopsida</taxon>
        <taxon>eudicotyledons</taxon>
        <taxon>Gunneridae</taxon>
        <taxon>Pentapetalae</taxon>
        <taxon>rosids</taxon>
        <taxon>fabids</taxon>
        <taxon>Fabales</taxon>
        <taxon>Fabaceae</taxon>
        <taxon>Papilionoideae</taxon>
        <taxon>50 kb inversion clade</taxon>
        <taxon>genistoids sensu lato</taxon>
        <taxon>core genistoids</taxon>
        <taxon>Crotalarieae</taxon>
        <taxon>Crotalaria</taxon>
    </lineage>
</organism>
<feature type="region of interest" description="Disordered" evidence="1">
    <location>
        <begin position="171"/>
        <end position="223"/>
    </location>
</feature>
<keyword evidence="3" id="KW-1185">Reference proteome</keyword>
<gene>
    <name evidence="2" type="ORF">RIF29_15984</name>
</gene>
<evidence type="ECO:0000313" key="3">
    <source>
        <dbReference type="Proteomes" id="UP001372338"/>
    </source>
</evidence>
<dbReference type="EMBL" id="JAYWIO010000003">
    <property type="protein sequence ID" value="KAK7274883.1"/>
    <property type="molecule type" value="Genomic_DNA"/>
</dbReference>
<evidence type="ECO:0000313" key="2">
    <source>
        <dbReference type="EMBL" id="KAK7274883.1"/>
    </source>
</evidence>
<dbReference type="AlphaFoldDB" id="A0AAN9IBM6"/>
<accession>A0AAN9IBM6</accession>
<comment type="caution">
    <text evidence="2">The sequence shown here is derived from an EMBL/GenBank/DDBJ whole genome shotgun (WGS) entry which is preliminary data.</text>
</comment>
<proteinExistence type="predicted"/>
<name>A0AAN9IBM6_CROPI</name>
<dbReference type="Proteomes" id="UP001372338">
    <property type="component" value="Unassembled WGS sequence"/>
</dbReference>
<sequence length="393" mass="42642">MNENSEGDVPREKPTSEEDDLKVRSTKKVKPNEVGEAEVIMDDPISESTGDQPKHSYCDVVMTATGFKPNAKEIVKMVQEELKDQCPEGLLIINPSAGVSQSAVGVGALEGAAGSTVVDGATTVVENQPVQEGNHDPGSLGGVDEKISQSLDNGLTNEDTGFGPRMIAKNPFCRKFPPKSAEKIPSGRKVEPSGSRFIALQQQDSAADVSNNKNNKNNKDNVKPLVLSQSVKVGLPHKPKVAKATNKPVKHKEVGKSMLNNLKPNVVEVNTSSPSIISSPSVPSTSTDSALLKQKEKEILRFVSRKQNEIWKAYKEGKPIDDYLDLSVHRSSEEDMEFVKKLLENDRGTGFLLSKPPNPPKLLISSIASGLVPCDERAIRSVMVNEEYISHDN</sequence>
<feature type="compositionally biased region" description="Acidic residues" evidence="1">
    <location>
        <begin position="35"/>
        <end position="45"/>
    </location>
</feature>
<feature type="region of interest" description="Disordered" evidence="1">
    <location>
        <begin position="1"/>
        <end position="55"/>
    </location>
</feature>
<evidence type="ECO:0000256" key="1">
    <source>
        <dbReference type="SAM" id="MobiDB-lite"/>
    </source>
</evidence>
<protein>
    <submittedName>
        <fullName evidence="2">Uncharacterized protein</fullName>
    </submittedName>
</protein>